<keyword evidence="7" id="KW-1185">Reference proteome</keyword>
<keyword evidence="2" id="KW-0479">Metal-binding</keyword>
<dbReference type="InterPro" id="IPR023774">
    <property type="entry name" value="Put_metal_dep_hydrolase_YfiT"/>
</dbReference>
<evidence type="ECO:0000313" key="6">
    <source>
        <dbReference type="EMBL" id="AKQ46654.1"/>
    </source>
</evidence>
<dbReference type="KEGG" id="ruf:TH63_15140"/>
<proteinExistence type="inferred from homology"/>
<evidence type="ECO:0000256" key="3">
    <source>
        <dbReference type="ARBA" id="ARBA00022801"/>
    </source>
</evidence>
<keyword evidence="4" id="KW-0862">Zinc</keyword>
<gene>
    <name evidence="6" type="ORF">TH63_15140</name>
</gene>
<evidence type="ECO:0000256" key="1">
    <source>
        <dbReference type="ARBA" id="ARBA00022490"/>
    </source>
</evidence>
<dbReference type="HAMAP" id="MF_01256">
    <property type="entry name" value="YfiT_hydrol"/>
    <property type="match status" value="1"/>
</dbReference>
<dbReference type="Proteomes" id="UP000036458">
    <property type="component" value="Chromosome"/>
</dbReference>
<keyword evidence="3" id="KW-0378">Hydrolase</keyword>
<protein>
    <recommendedName>
        <fullName evidence="5">DinB-like domain-containing protein</fullName>
    </recommendedName>
</protein>
<evidence type="ECO:0000256" key="4">
    <source>
        <dbReference type="ARBA" id="ARBA00022833"/>
    </source>
</evidence>
<dbReference type="OrthoDB" id="9796039at2"/>
<dbReference type="InterPro" id="IPR034660">
    <property type="entry name" value="DinB/YfiT-like"/>
</dbReference>
<evidence type="ECO:0000256" key="2">
    <source>
        <dbReference type="ARBA" id="ARBA00022723"/>
    </source>
</evidence>
<dbReference type="STRING" id="1379910.TH63_15140"/>
<dbReference type="AlphaFoldDB" id="A0A0H4VSA4"/>
<feature type="domain" description="DinB-like" evidence="5">
    <location>
        <begin position="36"/>
        <end position="172"/>
    </location>
</feature>
<keyword evidence="1" id="KW-0963">Cytoplasm</keyword>
<dbReference type="Gene3D" id="1.20.120.450">
    <property type="entry name" value="dinb family like domain"/>
    <property type="match status" value="1"/>
</dbReference>
<dbReference type="RefSeq" id="WP_048921679.1">
    <property type="nucleotide sequence ID" value="NZ_CP010777.1"/>
</dbReference>
<accession>A0A0H4VSA4</accession>
<evidence type="ECO:0000259" key="5">
    <source>
        <dbReference type="Pfam" id="PF12867"/>
    </source>
</evidence>
<dbReference type="PATRIC" id="fig|1379910.4.peg.3302"/>
<sequence length="181" mass="21339">METTTLPLEILRYPVGRFASPPLYRSALVKQALAKLEALPAQLRTQVTNLSNQQLDTPYRPGGWTLRQVVHHLADSHMNSYTRFRLALTEEQPTIKPYEESSWAYLHDARWADPEISLRLLEALHYRWVLLLRSLSMEEWHRTFIHPQGGETYLFQAVEMYAWHGEHHLRHITALKERMAW</sequence>
<dbReference type="Pfam" id="PF12867">
    <property type="entry name" value="DinB_2"/>
    <property type="match status" value="1"/>
</dbReference>
<organism evidence="6 7">
    <name type="scientific">Rufibacter radiotolerans</name>
    <dbReference type="NCBI Taxonomy" id="1379910"/>
    <lineage>
        <taxon>Bacteria</taxon>
        <taxon>Pseudomonadati</taxon>
        <taxon>Bacteroidota</taxon>
        <taxon>Cytophagia</taxon>
        <taxon>Cytophagales</taxon>
        <taxon>Hymenobacteraceae</taxon>
        <taxon>Rufibacter</taxon>
    </lineage>
</organism>
<dbReference type="NCBIfam" id="NF009807">
    <property type="entry name" value="PRK13291.1"/>
    <property type="match status" value="1"/>
</dbReference>
<dbReference type="GO" id="GO:0046872">
    <property type="term" value="F:metal ion binding"/>
    <property type="evidence" value="ECO:0007669"/>
    <property type="project" value="UniProtKB-KW"/>
</dbReference>
<dbReference type="EMBL" id="CP010777">
    <property type="protein sequence ID" value="AKQ46654.1"/>
    <property type="molecule type" value="Genomic_DNA"/>
</dbReference>
<dbReference type="SUPFAM" id="SSF109854">
    <property type="entry name" value="DinB/YfiT-like putative metalloenzymes"/>
    <property type="match status" value="1"/>
</dbReference>
<reference evidence="6 7" key="1">
    <citation type="submission" date="2015-01" db="EMBL/GenBank/DDBJ databases">
        <title>Rufibacter sp./DG31D/ whole genome sequencing.</title>
        <authorList>
            <person name="Kim M.K."/>
            <person name="Srinivasan S."/>
            <person name="Lee J.-J."/>
        </authorList>
    </citation>
    <scope>NUCLEOTIDE SEQUENCE [LARGE SCALE GENOMIC DNA]</scope>
    <source>
        <strain evidence="6 7">DG31D</strain>
    </source>
</reference>
<dbReference type="GO" id="GO:0016787">
    <property type="term" value="F:hydrolase activity"/>
    <property type="evidence" value="ECO:0007669"/>
    <property type="project" value="UniProtKB-KW"/>
</dbReference>
<name>A0A0H4VSA4_9BACT</name>
<dbReference type="InterPro" id="IPR024775">
    <property type="entry name" value="DinB-like"/>
</dbReference>
<evidence type="ECO:0000313" key="7">
    <source>
        <dbReference type="Proteomes" id="UP000036458"/>
    </source>
</evidence>